<evidence type="ECO:0000256" key="4">
    <source>
        <dbReference type="ARBA" id="ARBA00022989"/>
    </source>
</evidence>
<feature type="transmembrane region" description="Helical" evidence="7">
    <location>
        <begin position="353"/>
        <end position="373"/>
    </location>
</feature>
<feature type="transmembrane region" description="Helical" evidence="7">
    <location>
        <begin position="294"/>
        <end position="313"/>
    </location>
</feature>
<proteinExistence type="predicted"/>
<dbReference type="InterPro" id="IPR050794">
    <property type="entry name" value="CPA2_transporter"/>
</dbReference>
<dbReference type="InterPro" id="IPR038770">
    <property type="entry name" value="Na+/solute_symporter_sf"/>
</dbReference>
<feature type="transmembrane region" description="Helical" evidence="7">
    <location>
        <begin position="213"/>
        <end position="236"/>
    </location>
</feature>
<evidence type="ECO:0000256" key="2">
    <source>
        <dbReference type="ARBA" id="ARBA00022448"/>
    </source>
</evidence>
<feature type="transmembrane region" description="Helical" evidence="7">
    <location>
        <begin position="379"/>
        <end position="399"/>
    </location>
</feature>
<keyword evidence="6 7" id="KW-0472">Membrane</keyword>
<dbReference type="GO" id="GO:0015297">
    <property type="term" value="F:antiporter activity"/>
    <property type="evidence" value="ECO:0007669"/>
    <property type="project" value="InterPro"/>
</dbReference>
<name>A0A1K0IJU3_CUPNE</name>
<sequence>MLRQRGPMNGVSIFFLQAMLVVALPYLLWRGAGLRSVFPLVGVQVLAGIVLGPSVFGQLAPQGWTALFGPERLPMLSGLQWLAVTLFCFLTGLHLREDSMPAHWRATLQISLGSIAAPFALGAAAGWWMTAAGWPVAGELASPYWFACAMGICTAVTALPVLGALLREMRLTGTRLGQLALRCAAVNDAWVWLFLTLVLLQHGGQDGASALTVAARAGAYLGFMFLAVRPALAWLLRRRAPETEMLLAMSLFLVPASAFLGELAGLHHVMGGFVAGLVWPAREAQRVRQQLEPVTVVVLLPFFFLAAGLRTEISLDNPMTLLIAALSLAVAITGKMAGVALPARLAGMGWRESLALGTLLQTKGLVEVVVLTVLLDARIISTAAFSGLLLMALASTLLARPLTMLVARGRLH</sequence>
<keyword evidence="5" id="KW-0406">Ion transport</keyword>
<accession>A0A1K0IJU3</accession>
<gene>
    <name evidence="9" type="primary">kefB</name>
    <name evidence="9" type="ORF">CNECB9_380022</name>
</gene>
<keyword evidence="4 7" id="KW-1133">Transmembrane helix</keyword>
<dbReference type="RefSeq" id="WP_340527000.1">
    <property type="nucleotide sequence ID" value="NZ_FMSH01000312.1"/>
</dbReference>
<feature type="transmembrane region" description="Helical" evidence="7">
    <location>
        <begin position="179"/>
        <end position="201"/>
    </location>
</feature>
<dbReference type="GO" id="GO:0016020">
    <property type="term" value="C:membrane"/>
    <property type="evidence" value="ECO:0007669"/>
    <property type="project" value="UniProtKB-SubCell"/>
</dbReference>
<feature type="transmembrane region" description="Helical" evidence="7">
    <location>
        <begin position="36"/>
        <end position="56"/>
    </location>
</feature>
<dbReference type="InterPro" id="IPR006153">
    <property type="entry name" value="Cation/H_exchanger_TM"/>
</dbReference>
<evidence type="ECO:0000256" key="1">
    <source>
        <dbReference type="ARBA" id="ARBA00004141"/>
    </source>
</evidence>
<feature type="transmembrane region" description="Helical" evidence="7">
    <location>
        <begin position="12"/>
        <end position="29"/>
    </location>
</feature>
<evidence type="ECO:0000256" key="3">
    <source>
        <dbReference type="ARBA" id="ARBA00022692"/>
    </source>
</evidence>
<feature type="transmembrane region" description="Helical" evidence="7">
    <location>
        <begin position="76"/>
        <end position="95"/>
    </location>
</feature>
<feature type="transmembrane region" description="Helical" evidence="7">
    <location>
        <begin position="144"/>
        <end position="167"/>
    </location>
</feature>
<dbReference type="Gene3D" id="1.20.1530.20">
    <property type="match status" value="1"/>
</dbReference>
<evidence type="ECO:0000256" key="7">
    <source>
        <dbReference type="SAM" id="Phobius"/>
    </source>
</evidence>
<dbReference type="GO" id="GO:1902600">
    <property type="term" value="P:proton transmembrane transport"/>
    <property type="evidence" value="ECO:0007669"/>
    <property type="project" value="InterPro"/>
</dbReference>
<dbReference type="Pfam" id="PF00999">
    <property type="entry name" value="Na_H_Exchanger"/>
    <property type="match status" value="1"/>
</dbReference>
<evidence type="ECO:0000256" key="6">
    <source>
        <dbReference type="ARBA" id="ARBA00023136"/>
    </source>
</evidence>
<feature type="transmembrane region" description="Helical" evidence="7">
    <location>
        <begin position="107"/>
        <end position="129"/>
    </location>
</feature>
<organism evidence="9">
    <name type="scientific">Cupriavidus necator</name>
    <name type="common">Alcaligenes eutrophus</name>
    <name type="synonym">Ralstonia eutropha</name>
    <dbReference type="NCBI Taxonomy" id="106590"/>
    <lineage>
        <taxon>Bacteria</taxon>
        <taxon>Pseudomonadati</taxon>
        <taxon>Pseudomonadota</taxon>
        <taxon>Betaproteobacteria</taxon>
        <taxon>Burkholderiales</taxon>
        <taxon>Burkholderiaceae</taxon>
        <taxon>Cupriavidus</taxon>
    </lineage>
</organism>
<dbReference type="AlphaFoldDB" id="A0A1K0IJU3"/>
<comment type="subcellular location">
    <subcellularLocation>
        <location evidence="1">Membrane</location>
        <topology evidence="1">Multi-pass membrane protein</topology>
    </subcellularLocation>
</comment>
<feature type="transmembrane region" description="Helical" evidence="7">
    <location>
        <begin position="243"/>
        <end position="260"/>
    </location>
</feature>
<keyword evidence="2" id="KW-0813">Transport</keyword>
<protein>
    <submittedName>
        <fullName evidence="9">Kef-type K+ transport system membrane component KefB</fullName>
    </submittedName>
</protein>
<dbReference type="PANTHER" id="PTHR32468">
    <property type="entry name" value="CATION/H + ANTIPORTER"/>
    <property type="match status" value="1"/>
</dbReference>
<evidence type="ECO:0000313" key="9">
    <source>
        <dbReference type="EMBL" id="SCU78470.1"/>
    </source>
</evidence>
<evidence type="ECO:0000256" key="5">
    <source>
        <dbReference type="ARBA" id="ARBA00023065"/>
    </source>
</evidence>
<feature type="domain" description="Cation/H+ exchanger transmembrane" evidence="8">
    <location>
        <begin position="34"/>
        <end position="399"/>
    </location>
</feature>
<evidence type="ECO:0000259" key="8">
    <source>
        <dbReference type="Pfam" id="PF00999"/>
    </source>
</evidence>
<keyword evidence="3 7" id="KW-0812">Transmembrane</keyword>
<dbReference type="EMBL" id="FMSH01000312">
    <property type="protein sequence ID" value="SCU78470.1"/>
    <property type="molecule type" value="Genomic_DNA"/>
</dbReference>
<feature type="transmembrane region" description="Helical" evidence="7">
    <location>
        <begin position="319"/>
        <end position="341"/>
    </location>
</feature>
<dbReference type="PANTHER" id="PTHR32468:SF0">
    <property type="entry name" value="K(+)_H(+) ANTIPORTER 1"/>
    <property type="match status" value="1"/>
</dbReference>
<reference evidence="9" key="1">
    <citation type="submission" date="2016-09" db="EMBL/GenBank/DDBJ databases">
        <authorList>
            <person name="Capua I."/>
            <person name="De Benedictis P."/>
            <person name="Joannis T."/>
            <person name="Lombin L.H."/>
            <person name="Cattoli G."/>
        </authorList>
    </citation>
    <scope>NUCLEOTIDE SEQUENCE</scope>
    <source>
        <strain evidence="9">B9</strain>
    </source>
</reference>